<keyword evidence="6" id="KW-0433">Leucine-rich repeat</keyword>
<evidence type="ECO:0000256" key="20">
    <source>
        <dbReference type="SAM" id="Phobius"/>
    </source>
</evidence>
<evidence type="ECO:0000259" key="22">
    <source>
        <dbReference type="PROSITE" id="PS50011"/>
    </source>
</evidence>
<evidence type="ECO:0000256" key="5">
    <source>
        <dbReference type="ARBA" id="ARBA00022553"/>
    </source>
</evidence>
<protein>
    <recommendedName>
        <fullName evidence="2">non-specific serine/threonine protein kinase</fullName>
        <ecNumber evidence="2">2.7.11.1</ecNumber>
    </recommendedName>
</protein>
<dbReference type="Pfam" id="PF00069">
    <property type="entry name" value="Pkinase"/>
    <property type="match status" value="1"/>
</dbReference>
<dbReference type="EMBL" id="SDAM02000032">
    <property type="protein sequence ID" value="KAH6835796.1"/>
    <property type="molecule type" value="Genomic_DNA"/>
</dbReference>
<keyword evidence="13 19" id="KW-0067">ATP-binding</keyword>
<dbReference type="SUPFAM" id="SSF52058">
    <property type="entry name" value="L domain-like"/>
    <property type="match status" value="1"/>
</dbReference>
<dbReference type="GO" id="GO:0005524">
    <property type="term" value="F:ATP binding"/>
    <property type="evidence" value="ECO:0007669"/>
    <property type="project" value="UniProtKB-UniRule"/>
</dbReference>
<evidence type="ECO:0000256" key="14">
    <source>
        <dbReference type="ARBA" id="ARBA00022989"/>
    </source>
</evidence>
<keyword evidence="11 19" id="KW-0547">Nucleotide-binding</keyword>
<evidence type="ECO:0000256" key="21">
    <source>
        <dbReference type="SAM" id="SignalP"/>
    </source>
</evidence>
<organism evidence="23 24">
    <name type="scientific">Perilla frutescens var. hirtella</name>
    <name type="common">Perilla citriodora</name>
    <name type="synonym">Perilla setoyensis</name>
    <dbReference type="NCBI Taxonomy" id="608512"/>
    <lineage>
        <taxon>Eukaryota</taxon>
        <taxon>Viridiplantae</taxon>
        <taxon>Streptophyta</taxon>
        <taxon>Embryophyta</taxon>
        <taxon>Tracheophyta</taxon>
        <taxon>Spermatophyta</taxon>
        <taxon>Magnoliopsida</taxon>
        <taxon>eudicotyledons</taxon>
        <taxon>Gunneridae</taxon>
        <taxon>Pentapetalae</taxon>
        <taxon>asterids</taxon>
        <taxon>lamiids</taxon>
        <taxon>Lamiales</taxon>
        <taxon>Lamiaceae</taxon>
        <taxon>Nepetoideae</taxon>
        <taxon>Elsholtzieae</taxon>
        <taxon>Perilla</taxon>
    </lineage>
</organism>
<evidence type="ECO:0000313" key="24">
    <source>
        <dbReference type="Proteomes" id="UP001190926"/>
    </source>
</evidence>
<evidence type="ECO:0000256" key="19">
    <source>
        <dbReference type="PROSITE-ProRule" id="PRU10141"/>
    </source>
</evidence>
<comment type="subcellular location">
    <subcellularLocation>
        <location evidence="1">Cell membrane</location>
        <topology evidence="1">Single-pass membrane protein</topology>
    </subcellularLocation>
</comment>
<keyword evidence="15 20" id="KW-0472">Membrane</keyword>
<feature type="signal peptide" evidence="21">
    <location>
        <begin position="1"/>
        <end position="20"/>
    </location>
</feature>
<dbReference type="GO" id="GO:0004674">
    <property type="term" value="F:protein serine/threonine kinase activity"/>
    <property type="evidence" value="ECO:0007669"/>
    <property type="project" value="UniProtKB-KW"/>
</dbReference>
<evidence type="ECO:0000256" key="16">
    <source>
        <dbReference type="ARBA" id="ARBA00023180"/>
    </source>
</evidence>
<evidence type="ECO:0000256" key="7">
    <source>
        <dbReference type="ARBA" id="ARBA00022679"/>
    </source>
</evidence>
<keyword evidence="16" id="KW-0325">Glycoprotein</keyword>
<feature type="domain" description="Protein kinase" evidence="22">
    <location>
        <begin position="323"/>
        <end position="607"/>
    </location>
</feature>
<keyword evidence="12" id="KW-0418">Kinase</keyword>
<comment type="caution">
    <text evidence="23">The sequence shown here is derived from an EMBL/GenBank/DDBJ whole genome shotgun (WGS) entry which is preliminary data.</text>
</comment>
<evidence type="ECO:0000256" key="10">
    <source>
        <dbReference type="ARBA" id="ARBA00022737"/>
    </source>
</evidence>
<dbReference type="InterPro" id="IPR032675">
    <property type="entry name" value="LRR_dom_sf"/>
</dbReference>
<dbReference type="InterPro" id="IPR001611">
    <property type="entry name" value="Leu-rich_rpt"/>
</dbReference>
<evidence type="ECO:0000256" key="6">
    <source>
        <dbReference type="ARBA" id="ARBA00022614"/>
    </source>
</evidence>
<reference evidence="23 24" key="1">
    <citation type="journal article" date="2021" name="Nat. Commun.">
        <title>Incipient diploidization of the medicinal plant Perilla within 10,000 years.</title>
        <authorList>
            <person name="Zhang Y."/>
            <person name="Shen Q."/>
            <person name="Leng L."/>
            <person name="Zhang D."/>
            <person name="Chen S."/>
            <person name="Shi Y."/>
            <person name="Ning Z."/>
            <person name="Chen S."/>
        </authorList>
    </citation>
    <scope>NUCLEOTIDE SEQUENCE [LARGE SCALE GENOMIC DNA]</scope>
    <source>
        <strain evidence="24">cv. PC099</strain>
    </source>
</reference>
<gene>
    <name evidence="23" type="ORF">C2S53_006551</name>
</gene>
<evidence type="ECO:0000256" key="4">
    <source>
        <dbReference type="ARBA" id="ARBA00022527"/>
    </source>
</evidence>
<evidence type="ECO:0000256" key="11">
    <source>
        <dbReference type="ARBA" id="ARBA00022741"/>
    </source>
</evidence>
<dbReference type="AlphaFoldDB" id="A0AAD4PDZ8"/>
<proteinExistence type="predicted"/>
<evidence type="ECO:0000256" key="8">
    <source>
        <dbReference type="ARBA" id="ARBA00022692"/>
    </source>
</evidence>
<evidence type="ECO:0000256" key="15">
    <source>
        <dbReference type="ARBA" id="ARBA00023136"/>
    </source>
</evidence>
<evidence type="ECO:0000256" key="17">
    <source>
        <dbReference type="ARBA" id="ARBA00047899"/>
    </source>
</evidence>
<feature type="chain" id="PRO_5042162732" description="non-specific serine/threonine protein kinase" evidence="21">
    <location>
        <begin position="21"/>
        <end position="620"/>
    </location>
</feature>
<feature type="transmembrane region" description="Helical" evidence="20">
    <location>
        <begin position="261"/>
        <end position="283"/>
    </location>
</feature>
<dbReference type="GO" id="GO:0005886">
    <property type="term" value="C:plasma membrane"/>
    <property type="evidence" value="ECO:0007669"/>
    <property type="project" value="UniProtKB-SubCell"/>
</dbReference>
<keyword evidence="3" id="KW-1003">Cell membrane</keyword>
<dbReference type="Proteomes" id="UP001190926">
    <property type="component" value="Unassembled WGS sequence"/>
</dbReference>
<keyword evidence="10" id="KW-0677">Repeat</keyword>
<comment type="catalytic activity">
    <reaction evidence="18">
        <text>L-seryl-[protein] + ATP = O-phospho-L-seryl-[protein] + ADP + H(+)</text>
        <dbReference type="Rhea" id="RHEA:17989"/>
        <dbReference type="Rhea" id="RHEA-COMP:9863"/>
        <dbReference type="Rhea" id="RHEA-COMP:11604"/>
        <dbReference type="ChEBI" id="CHEBI:15378"/>
        <dbReference type="ChEBI" id="CHEBI:29999"/>
        <dbReference type="ChEBI" id="CHEBI:30616"/>
        <dbReference type="ChEBI" id="CHEBI:83421"/>
        <dbReference type="ChEBI" id="CHEBI:456216"/>
        <dbReference type="EC" id="2.7.11.1"/>
    </reaction>
</comment>
<keyword evidence="24" id="KW-1185">Reference proteome</keyword>
<evidence type="ECO:0000256" key="12">
    <source>
        <dbReference type="ARBA" id="ARBA00022777"/>
    </source>
</evidence>
<evidence type="ECO:0000256" key="3">
    <source>
        <dbReference type="ARBA" id="ARBA00022475"/>
    </source>
</evidence>
<accession>A0AAD4PDZ8</accession>
<evidence type="ECO:0000256" key="2">
    <source>
        <dbReference type="ARBA" id="ARBA00012513"/>
    </source>
</evidence>
<dbReference type="EC" id="2.7.11.1" evidence="2"/>
<dbReference type="InterPro" id="IPR000719">
    <property type="entry name" value="Prot_kinase_dom"/>
</dbReference>
<keyword evidence="7" id="KW-0808">Transferase</keyword>
<evidence type="ECO:0000256" key="9">
    <source>
        <dbReference type="ARBA" id="ARBA00022729"/>
    </source>
</evidence>
<keyword evidence="4" id="KW-0723">Serine/threonine-protein kinase</keyword>
<dbReference type="FunFam" id="3.80.10.10:FF:000383">
    <property type="entry name" value="Leucine-rich repeat receptor protein kinase EMS1"/>
    <property type="match status" value="1"/>
</dbReference>
<evidence type="ECO:0000256" key="18">
    <source>
        <dbReference type="ARBA" id="ARBA00048679"/>
    </source>
</evidence>
<dbReference type="PANTHER" id="PTHR48005">
    <property type="entry name" value="LEUCINE RICH REPEAT KINASE 2"/>
    <property type="match status" value="1"/>
</dbReference>
<name>A0AAD4PDZ8_PERFH</name>
<dbReference type="InterPro" id="IPR011009">
    <property type="entry name" value="Kinase-like_dom_sf"/>
</dbReference>
<dbReference type="InterPro" id="IPR051420">
    <property type="entry name" value="Ser_Thr_Kinases_DiverseReg"/>
</dbReference>
<dbReference type="Gene3D" id="3.30.200.20">
    <property type="entry name" value="Phosphorylase Kinase, domain 1"/>
    <property type="match status" value="1"/>
</dbReference>
<comment type="catalytic activity">
    <reaction evidence="17">
        <text>L-threonyl-[protein] + ATP = O-phospho-L-threonyl-[protein] + ADP + H(+)</text>
        <dbReference type="Rhea" id="RHEA:46608"/>
        <dbReference type="Rhea" id="RHEA-COMP:11060"/>
        <dbReference type="Rhea" id="RHEA-COMP:11605"/>
        <dbReference type="ChEBI" id="CHEBI:15378"/>
        <dbReference type="ChEBI" id="CHEBI:30013"/>
        <dbReference type="ChEBI" id="CHEBI:30616"/>
        <dbReference type="ChEBI" id="CHEBI:61977"/>
        <dbReference type="ChEBI" id="CHEBI:456216"/>
        <dbReference type="EC" id="2.7.11.1"/>
    </reaction>
</comment>
<dbReference type="SMART" id="SM00220">
    <property type="entry name" value="S_TKc"/>
    <property type="match status" value="1"/>
</dbReference>
<keyword evidence="9 21" id="KW-0732">Signal</keyword>
<sequence length="620" mass="69873">MVTLLFLFLLLILLYLQANSQDLSPEKAILLSLKQHSVAQIMELDLIPLRLARSGRHIRGSHCSTFSIKRDKWNDPIINRPAHWPHHHRPVKELHIRNNPSLLLYGNRLSFEIPTPIQAPLLENLDLSNNHFNGSIPDDIKNLNSLTRLDMSMNSFSGMVPKSLGELTRLSTLDLSDNQLSGNVVENIFYLRSESTWLCSNKFFGKIPFELLDQHYENKCLDPSNLCSDYNAEGLASCPSSLRSDHRIKAFLKCDDKSKRYFVITIVETAACGVVGFAILYYLARKCWLKKHEAISSLKDEEKWEMIAFQRLDFNETNILSGLTDENYIGNGGSGQVYRVFINQASTAVAVKSIFNARKSDHRLEKEFLAEVQTLGNIRHNNIVKLFCCISGKELKVLVYQYFENKSLVRWLHGNKREISSVGSSSLTKLDWPKRLHVAIGAAEGICYMHHACSPPIIHRDIKSSNILHDSEFNAKLADFGLAKLLTTRHGGTETASAVAGTFGYIAPEYAYTTKVNSKSDIYSFGVVLLELTTGREAVTRGDHMNLTERAQLFYRYTTGLIDALDDEIKDSTYLDQIITVFQLGVICTATSPSNRPSMKDCLHILAKCRNSSSLSCPNM</sequence>
<dbReference type="Gene3D" id="1.10.510.10">
    <property type="entry name" value="Transferase(Phosphotransferase) domain 1"/>
    <property type="match status" value="1"/>
</dbReference>
<keyword evidence="8 20" id="KW-0812">Transmembrane</keyword>
<dbReference type="PANTHER" id="PTHR48005:SF85">
    <property type="entry name" value="PROTEIN KINASE DOMAIN-CONTAINING PROTEIN"/>
    <property type="match status" value="1"/>
</dbReference>
<keyword evidence="5" id="KW-0597">Phosphoprotein</keyword>
<keyword evidence="14 20" id="KW-1133">Transmembrane helix</keyword>
<evidence type="ECO:0000313" key="23">
    <source>
        <dbReference type="EMBL" id="KAH6835796.1"/>
    </source>
</evidence>
<dbReference type="InterPro" id="IPR017441">
    <property type="entry name" value="Protein_kinase_ATP_BS"/>
</dbReference>
<dbReference type="FunFam" id="1.10.510.10:FF:000417">
    <property type="entry name" value="Leucine-rich repeat receptor-like protein kinase"/>
    <property type="match status" value="1"/>
</dbReference>
<dbReference type="PROSITE" id="PS50011">
    <property type="entry name" value="PROTEIN_KINASE_DOM"/>
    <property type="match status" value="1"/>
</dbReference>
<dbReference type="PROSITE" id="PS00107">
    <property type="entry name" value="PROTEIN_KINASE_ATP"/>
    <property type="match status" value="1"/>
</dbReference>
<feature type="binding site" evidence="19">
    <location>
        <position position="352"/>
    </location>
    <ligand>
        <name>ATP</name>
        <dbReference type="ChEBI" id="CHEBI:30616"/>
    </ligand>
</feature>
<dbReference type="Gene3D" id="3.80.10.10">
    <property type="entry name" value="Ribonuclease Inhibitor"/>
    <property type="match status" value="1"/>
</dbReference>
<evidence type="ECO:0000256" key="13">
    <source>
        <dbReference type="ARBA" id="ARBA00022840"/>
    </source>
</evidence>
<dbReference type="SUPFAM" id="SSF56112">
    <property type="entry name" value="Protein kinase-like (PK-like)"/>
    <property type="match status" value="1"/>
</dbReference>
<dbReference type="PRINTS" id="PR00019">
    <property type="entry name" value="LEURICHRPT"/>
</dbReference>
<evidence type="ECO:0000256" key="1">
    <source>
        <dbReference type="ARBA" id="ARBA00004162"/>
    </source>
</evidence>
<dbReference type="Pfam" id="PF13855">
    <property type="entry name" value="LRR_8"/>
    <property type="match status" value="1"/>
</dbReference>